<keyword evidence="2" id="KW-0472">Membrane</keyword>
<keyword evidence="4" id="KW-0482">Metalloprotease</keyword>
<feature type="domain" description="CAAX prenyl protease 2/Lysostaphin resistance protein A-like" evidence="3">
    <location>
        <begin position="164"/>
        <end position="260"/>
    </location>
</feature>
<feature type="transmembrane region" description="Helical" evidence="2">
    <location>
        <begin position="196"/>
        <end position="214"/>
    </location>
</feature>
<feature type="compositionally biased region" description="Low complexity" evidence="1">
    <location>
        <begin position="329"/>
        <end position="339"/>
    </location>
</feature>
<feature type="transmembrane region" description="Helical" evidence="2">
    <location>
        <begin position="70"/>
        <end position="90"/>
    </location>
</feature>
<feature type="transmembrane region" description="Helical" evidence="2">
    <location>
        <begin position="126"/>
        <end position="148"/>
    </location>
</feature>
<dbReference type="GO" id="GO:0080120">
    <property type="term" value="P:CAAX-box protein maturation"/>
    <property type="evidence" value="ECO:0007669"/>
    <property type="project" value="UniProtKB-ARBA"/>
</dbReference>
<feature type="region of interest" description="Disordered" evidence="1">
    <location>
        <begin position="292"/>
        <end position="339"/>
    </location>
</feature>
<feature type="compositionally biased region" description="Basic and acidic residues" evidence="1">
    <location>
        <begin position="307"/>
        <end position="319"/>
    </location>
</feature>
<proteinExistence type="predicted"/>
<dbReference type="GO" id="GO:0004175">
    <property type="term" value="F:endopeptidase activity"/>
    <property type="evidence" value="ECO:0007669"/>
    <property type="project" value="UniProtKB-ARBA"/>
</dbReference>
<feature type="transmembrane region" description="Helical" evidence="2">
    <location>
        <begin position="32"/>
        <end position="49"/>
    </location>
</feature>
<keyword evidence="2" id="KW-1133">Transmembrane helix</keyword>
<dbReference type="AlphaFoldDB" id="A0A930VRW2"/>
<dbReference type="RefSeq" id="WP_194697938.1">
    <property type="nucleotide sequence ID" value="NZ_JADKPO010000032.1"/>
</dbReference>
<dbReference type="Proteomes" id="UP000660668">
    <property type="component" value="Unassembled WGS sequence"/>
</dbReference>
<sequence>MRAADSRRVGEAVGFVATWVLLGYLLQGNADLYLLLGIPLTIAFQVLVRRRPVRELWVRDATRFVLDRRGWVLALLLALTPAYFGTQALIEGDWSLTGWYAAAVAGAAAAAFAVRSSTVSAVVRSAALPLAVGVVGNVVVLGGAHLATGTSVDVVAMLGAALKSLALYFPLTFVIEEVAFRGALDAHVHHPGEIRGWSTALLVSALWGLWHLPVSSGLPFPVLVLSLVVWHCLVGVPLSFAWRRSGNLAGPALAHAGLDAVRNALMLGLRVQGQTRSNLAIRPVRAIAVGGSVEPRANHGPDQIEPDQTRRDHDGRSAHDLGVPPALGPLPRRSGGLLVRPGHRAPAGVVLPSLWHRVPAHRHCRDVRTRSGCVTTCPP</sequence>
<feature type="transmembrane region" description="Helical" evidence="2">
    <location>
        <begin position="9"/>
        <end position="26"/>
    </location>
</feature>
<name>A0A930VRW2_9ACTN</name>
<dbReference type="GO" id="GO:0008237">
    <property type="term" value="F:metallopeptidase activity"/>
    <property type="evidence" value="ECO:0007669"/>
    <property type="project" value="UniProtKB-KW"/>
</dbReference>
<evidence type="ECO:0000256" key="1">
    <source>
        <dbReference type="SAM" id="MobiDB-lite"/>
    </source>
</evidence>
<feature type="transmembrane region" description="Helical" evidence="2">
    <location>
        <begin position="154"/>
        <end position="175"/>
    </location>
</feature>
<keyword evidence="2" id="KW-0812">Transmembrane</keyword>
<keyword evidence="4" id="KW-0645">Protease</keyword>
<dbReference type="Pfam" id="PF02517">
    <property type="entry name" value="Rce1-like"/>
    <property type="match status" value="1"/>
</dbReference>
<keyword evidence="5" id="KW-1185">Reference proteome</keyword>
<feature type="transmembrane region" description="Helical" evidence="2">
    <location>
        <begin position="220"/>
        <end position="242"/>
    </location>
</feature>
<protein>
    <submittedName>
        <fullName evidence="4">CPBP family intramembrane metalloprotease</fullName>
    </submittedName>
</protein>
<keyword evidence="4" id="KW-0378">Hydrolase</keyword>
<feature type="transmembrane region" description="Helical" evidence="2">
    <location>
        <begin position="96"/>
        <end position="114"/>
    </location>
</feature>
<reference evidence="4" key="1">
    <citation type="submission" date="2020-11" db="EMBL/GenBank/DDBJ databases">
        <title>Nocardioides cynanchi sp. nov., isolated from soil of rhizosphere of Cynanchum wilfordii.</title>
        <authorList>
            <person name="Lee J.-S."/>
            <person name="Suh M.K."/>
            <person name="Kim J.-S."/>
        </authorList>
    </citation>
    <scope>NUCLEOTIDE SEQUENCE</scope>
    <source>
        <strain evidence="4">KCTC 19276</strain>
    </source>
</reference>
<gene>
    <name evidence="4" type="ORF">ISU10_18635</name>
</gene>
<comment type="caution">
    <text evidence="4">The sequence shown here is derived from an EMBL/GenBank/DDBJ whole genome shotgun (WGS) entry which is preliminary data.</text>
</comment>
<evidence type="ECO:0000256" key="2">
    <source>
        <dbReference type="SAM" id="Phobius"/>
    </source>
</evidence>
<dbReference type="EMBL" id="JADKPO010000032">
    <property type="protein sequence ID" value="MBF4769791.1"/>
    <property type="molecule type" value="Genomic_DNA"/>
</dbReference>
<organism evidence="4 5">
    <name type="scientific">Nocardioides agariphilus</name>
    <dbReference type="NCBI Taxonomy" id="433664"/>
    <lineage>
        <taxon>Bacteria</taxon>
        <taxon>Bacillati</taxon>
        <taxon>Actinomycetota</taxon>
        <taxon>Actinomycetes</taxon>
        <taxon>Propionibacteriales</taxon>
        <taxon>Nocardioidaceae</taxon>
        <taxon>Nocardioides</taxon>
    </lineage>
</organism>
<evidence type="ECO:0000259" key="3">
    <source>
        <dbReference type="Pfam" id="PF02517"/>
    </source>
</evidence>
<dbReference type="InterPro" id="IPR003675">
    <property type="entry name" value="Rce1/LyrA-like_dom"/>
</dbReference>
<evidence type="ECO:0000313" key="5">
    <source>
        <dbReference type="Proteomes" id="UP000660668"/>
    </source>
</evidence>
<evidence type="ECO:0000313" key="4">
    <source>
        <dbReference type="EMBL" id="MBF4769791.1"/>
    </source>
</evidence>
<accession>A0A930VRW2</accession>